<protein>
    <submittedName>
        <fullName evidence="3">ATP-binding protein</fullName>
    </submittedName>
</protein>
<evidence type="ECO:0000313" key="4">
    <source>
        <dbReference type="Proteomes" id="UP000669179"/>
    </source>
</evidence>
<gene>
    <name evidence="3" type="ORF">J4573_45630</name>
</gene>
<accession>A0A939PK78</accession>
<keyword evidence="4" id="KW-1185">Reference proteome</keyword>
<name>A0A939PK78_9ACTN</name>
<dbReference type="GO" id="GO:0004674">
    <property type="term" value="F:protein serine/threonine kinase activity"/>
    <property type="evidence" value="ECO:0007669"/>
    <property type="project" value="UniProtKB-KW"/>
</dbReference>
<dbReference type="Proteomes" id="UP000669179">
    <property type="component" value="Unassembled WGS sequence"/>
</dbReference>
<dbReference type="AlphaFoldDB" id="A0A939PK78"/>
<feature type="domain" description="Histidine kinase/HSP90-like ATPase" evidence="2">
    <location>
        <begin position="21"/>
        <end position="133"/>
    </location>
</feature>
<dbReference type="EMBL" id="JAGEOJ010000026">
    <property type="protein sequence ID" value="MBO2454437.1"/>
    <property type="molecule type" value="Genomic_DNA"/>
</dbReference>
<keyword evidence="3" id="KW-0067">ATP-binding</keyword>
<dbReference type="CDD" id="cd16936">
    <property type="entry name" value="HATPase_RsbW-like"/>
    <property type="match status" value="1"/>
</dbReference>
<reference evidence="3" key="1">
    <citation type="submission" date="2021-03" db="EMBL/GenBank/DDBJ databases">
        <authorList>
            <person name="Kanchanasin P."/>
            <person name="Saeng-In P."/>
            <person name="Phongsopitanun W."/>
            <person name="Yuki M."/>
            <person name="Kudo T."/>
            <person name="Ohkuma M."/>
            <person name="Tanasupawat S."/>
        </authorList>
    </citation>
    <scope>NUCLEOTIDE SEQUENCE</scope>
    <source>
        <strain evidence="3">GKU 128</strain>
    </source>
</reference>
<comment type="caution">
    <text evidence="3">The sequence shown here is derived from an EMBL/GenBank/DDBJ whole genome shotgun (WGS) entry which is preliminary data.</text>
</comment>
<dbReference type="PANTHER" id="PTHR35526">
    <property type="entry name" value="ANTI-SIGMA-F FACTOR RSBW-RELATED"/>
    <property type="match status" value="1"/>
</dbReference>
<evidence type="ECO:0000256" key="1">
    <source>
        <dbReference type="ARBA" id="ARBA00022527"/>
    </source>
</evidence>
<organism evidence="3 4">
    <name type="scientific">Actinomadura barringtoniae</name>
    <dbReference type="NCBI Taxonomy" id="1427535"/>
    <lineage>
        <taxon>Bacteria</taxon>
        <taxon>Bacillati</taxon>
        <taxon>Actinomycetota</taxon>
        <taxon>Actinomycetes</taxon>
        <taxon>Streptosporangiales</taxon>
        <taxon>Thermomonosporaceae</taxon>
        <taxon>Actinomadura</taxon>
    </lineage>
</organism>
<keyword evidence="1" id="KW-0723">Serine/threonine-protein kinase</keyword>
<sequence length="141" mass="14873">MATMMTRWESINGQRFEQSLPAAASSVGVLRDLTAFHLAKWGLSGMGIDVLLIVSELATNAITAGGGGAVELRVWGTDDAVIIEVEDSSPVLPHPRVAADDDTSGRGLAIVEILAEEWGARESAAGGKVVWARYGRLKDAV</sequence>
<dbReference type="PANTHER" id="PTHR35526:SF3">
    <property type="entry name" value="ANTI-SIGMA-F FACTOR RSBW"/>
    <property type="match status" value="1"/>
</dbReference>
<keyword evidence="1" id="KW-0418">Kinase</keyword>
<proteinExistence type="predicted"/>
<dbReference type="InterPro" id="IPR050267">
    <property type="entry name" value="Anti-sigma-factor_SerPK"/>
</dbReference>
<evidence type="ECO:0000313" key="3">
    <source>
        <dbReference type="EMBL" id="MBO2454437.1"/>
    </source>
</evidence>
<dbReference type="Gene3D" id="3.30.565.10">
    <property type="entry name" value="Histidine kinase-like ATPase, C-terminal domain"/>
    <property type="match status" value="1"/>
</dbReference>
<dbReference type="InterPro" id="IPR003594">
    <property type="entry name" value="HATPase_dom"/>
</dbReference>
<keyword evidence="3" id="KW-0547">Nucleotide-binding</keyword>
<dbReference type="SUPFAM" id="SSF55874">
    <property type="entry name" value="ATPase domain of HSP90 chaperone/DNA topoisomerase II/histidine kinase"/>
    <property type="match status" value="1"/>
</dbReference>
<dbReference type="Pfam" id="PF13581">
    <property type="entry name" value="HATPase_c_2"/>
    <property type="match status" value="1"/>
</dbReference>
<evidence type="ECO:0000259" key="2">
    <source>
        <dbReference type="Pfam" id="PF13581"/>
    </source>
</evidence>
<dbReference type="InterPro" id="IPR036890">
    <property type="entry name" value="HATPase_C_sf"/>
</dbReference>
<keyword evidence="1" id="KW-0808">Transferase</keyword>
<dbReference type="GO" id="GO:0005524">
    <property type="term" value="F:ATP binding"/>
    <property type="evidence" value="ECO:0007669"/>
    <property type="project" value="UniProtKB-KW"/>
</dbReference>